<reference evidence="2 3" key="1">
    <citation type="submission" date="2024-04" db="EMBL/GenBank/DDBJ databases">
        <title>Novel Shewanella species isolated from Baltic Sea sediments.</title>
        <authorList>
            <person name="Martin-Rodriguez A.J."/>
            <person name="Fernandez-Juarez V."/>
            <person name="Valeriano V.D."/>
            <person name="Mihindukulasooriya I."/>
            <person name="Ceresnova L."/>
            <person name="Joffre E."/>
            <person name="Jensie-Markopoulos S."/>
            <person name="Moore E.R.B."/>
            <person name="Sjoling A."/>
        </authorList>
    </citation>
    <scope>NUCLEOTIDE SEQUENCE [LARGE SCALE GENOMIC DNA]</scope>
    <source>
        <strain evidence="2 3">VAX-SP0-0CM-1</strain>
    </source>
</reference>
<organism evidence="2 3">
    <name type="scientific">Shewanella vaxholmensis</name>
    <dbReference type="NCBI Taxonomy" id="3063535"/>
    <lineage>
        <taxon>Bacteria</taxon>
        <taxon>Pseudomonadati</taxon>
        <taxon>Pseudomonadota</taxon>
        <taxon>Gammaproteobacteria</taxon>
        <taxon>Alteromonadales</taxon>
        <taxon>Shewanellaceae</taxon>
        <taxon>Shewanella</taxon>
    </lineage>
</organism>
<evidence type="ECO:0000313" key="2">
    <source>
        <dbReference type="EMBL" id="MEM6250700.1"/>
    </source>
</evidence>
<keyword evidence="1" id="KW-1133">Transmembrane helix</keyword>
<keyword evidence="1" id="KW-0472">Membrane</keyword>
<protein>
    <recommendedName>
        <fullName evidence="4">Type II secretion system protein GspF domain-containing protein</fullName>
    </recommendedName>
</protein>
<dbReference type="Proteomes" id="UP001489333">
    <property type="component" value="Unassembled WGS sequence"/>
</dbReference>
<evidence type="ECO:0008006" key="4">
    <source>
        <dbReference type="Google" id="ProtNLM"/>
    </source>
</evidence>
<sequence>MRIRKKLKKQHQLKLLSDLYRLAKAGLKQAEVAQQLILFGSKTHKKIGREIHEALISGGKFAEGLKPWIDPLAWETLLANETTGNWAKGLENAKLAVSTQNAATGQLFGALLFPIIGLITLFALAAANATQFLPMFEEIIPQARWGTWTNYALGFGQFSAAWGSALVMSVFVFVVFCLITLPFFTGAVRKSVDNFPLYRQYRLIQISTLLRSMSDLSQAGFGLKSILIQLKENTSPYLRYHVNIMLARISEGETNLGNIMNTGILNLSEQYSMRILGQIDGSTTTETLRNSAEIHHDLLMSELNIIKKYGADAIKIAAAIIGLLMAGGIAQLLLQITTTLR</sequence>
<feature type="transmembrane region" description="Helical" evidence="1">
    <location>
        <begin position="160"/>
        <end position="184"/>
    </location>
</feature>
<dbReference type="RefSeq" id="WP_342902417.1">
    <property type="nucleotide sequence ID" value="NZ_JBCHKU010000034.1"/>
</dbReference>
<proteinExistence type="predicted"/>
<evidence type="ECO:0000256" key="1">
    <source>
        <dbReference type="SAM" id="Phobius"/>
    </source>
</evidence>
<dbReference type="InterPro" id="IPR042094">
    <property type="entry name" value="T2SS_GspF_sf"/>
</dbReference>
<feature type="transmembrane region" description="Helical" evidence="1">
    <location>
        <begin position="316"/>
        <end position="336"/>
    </location>
</feature>
<dbReference type="Gene3D" id="1.20.81.30">
    <property type="entry name" value="Type II secretion system (T2SS), domain F"/>
    <property type="match status" value="1"/>
</dbReference>
<keyword evidence="3" id="KW-1185">Reference proteome</keyword>
<dbReference type="PANTHER" id="PTHR30012:SF0">
    <property type="entry name" value="TYPE II SECRETION SYSTEM PROTEIN F-RELATED"/>
    <property type="match status" value="1"/>
</dbReference>
<dbReference type="PANTHER" id="PTHR30012">
    <property type="entry name" value="GENERAL SECRETION PATHWAY PROTEIN"/>
    <property type="match status" value="1"/>
</dbReference>
<keyword evidence="1" id="KW-0812">Transmembrane</keyword>
<accession>A0ABU9UX37</accession>
<feature type="transmembrane region" description="Helical" evidence="1">
    <location>
        <begin position="107"/>
        <end position="127"/>
    </location>
</feature>
<dbReference type="InterPro" id="IPR003004">
    <property type="entry name" value="GspF/PilC"/>
</dbReference>
<dbReference type="EMBL" id="JBCHKU010000034">
    <property type="protein sequence ID" value="MEM6250700.1"/>
    <property type="molecule type" value="Genomic_DNA"/>
</dbReference>
<comment type="caution">
    <text evidence="2">The sequence shown here is derived from an EMBL/GenBank/DDBJ whole genome shotgun (WGS) entry which is preliminary data.</text>
</comment>
<gene>
    <name evidence="2" type="ORF">AAGS29_19065</name>
</gene>
<evidence type="ECO:0000313" key="3">
    <source>
        <dbReference type="Proteomes" id="UP001489333"/>
    </source>
</evidence>
<name>A0ABU9UX37_9GAMM</name>